<dbReference type="InterPro" id="IPR008775">
    <property type="entry name" value="Phytyl_CoA_dOase-like"/>
</dbReference>
<name>A0ABQ4NP36_9RHOB</name>
<evidence type="ECO:0000313" key="3">
    <source>
        <dbReference type="Proteomes" id="UP000786693"/>
    </source>
</evidence>
<evidence type="ECO:0000313" key="2">
    <source>
        <dbReference type="EMBL" id="GIT96167.1"/>
    </source>
</evidence>
<dbReference type="PANTHER" id="PTHR20883">
    <property type="entry name" value="PHYTANOYL-COA DIOXYGENASE DOMAIN CONTAINING 1"/>
    <property type="match status" value="1"/>
</dbReference>
<proteinExistence type="predicted"/>
<organism evidence="2 3">
    <name type="scientific">Jannaschia pagri</name>
    <dbReference type="NCBI Taxonomy" id="2829797"/>
    <lineage>
        <taxon>Bacteria</taxon>
        <taxon>Pseudomonadati</taxon>
        <taxon>Pseudomonadota</taxon>
        <taxon>Alphaproteobacteria</taxon>
        <taxon>Rhodobacterales</taxon>
        <taxon>Roseobacteraceae</taxon>
        <taxon>Jannaschia</taxon>
    </lineage>
</organism>
<sequence>MLTTEQIEAFRRDGYLVIEDVVPSGLRDALEQEYRRVLAPIAARAAISAQPSFLETLRAVHGAGVDWFQALDISLPGTQIDIKTPFHYGPAVHDLLTCPQVLAIVQSLLGSEVTSNPIQHIRIKPPSRTVARDAPVHTTETAWHQDRAVAHAEADDTDMVTVWVAMTNATPANGCLLVQPKEADQEMLPHCPLNQTAIPARFLERSRRRPLPVKAGGIILLDPMTPHAAGPNVSDGLRWSFDLRYQRTGAPTGRAQFPSFPVLPGPAPDWRSVRDRWREARTACAAAPHIPIHRWTSTSPQCA</sequence>
<reference evidence="2 3" key="1">
    <citation type="submission" date="2021-05" db="EMBL/GenBank/DDBJ databases">
        <title>Bacteria Genome sequencing.</title>
        <authorList>
            <person name="Takabe Y."/>
            <person name="Nakajima Y."/>
            <person name="Suzuki S."/>
            <person name="Shiozaki T."/>
        </authorList>
    </citation>
    <scope>NUCLEOTIDE SEQUENCE [LARGE SCALE GENOMIC DNA]</scope>
    <source>
        <strain evidence="2 3">AI_62</strain>
    </source>
</reference>
<dbReference type="Proteomes" id="UP000786693">
    <property type="component" value="Unassembled WGS sequence"/>
</dbReference>
<dbReference type="Gene3D" id="2.60.120.620">
    <property type="entry name" value="q2cbj1_9rhob like domain"/>
    <property type="match status" value="1"/>
</dbReference>
<comment type="cofactor">
    <cofactor evidence="1">
        <name>Fe(2+)</name>
        <dbReference type="ChEBI" id="CHEBI:29033"/>
    </cofactor>
</comment>
<dbReference type="EMBL" id="BPFH01000005">
    <property type="protein sequence ID" value="GIT96167.1"/>
    <property type="molecule type" value="Genomic_DNA"/>
</dbReference>
<keyword evidence="3" id="KW-1185">Reference proteome</keyword>
<protein>
    <recommendedName>
        <fullName evidence="4">Ectoine hydroxylase-related dioxygenase, phytanoyl-CoA dioxygenase (PhyH) family</fullName>
    </recommendedName>
</protein>
<accession>A0ABQ4NP36</accession>
<dbReference type="RefSeq" id="WP_220749671.1">
    <property type="nucleotide sequence ID" value="NZ_BPFH01000005.1"/>
</dbReference>
<dbReference type="SUPFAM" id="SSF51197">
    <property type="entry name" value="Clavaminate synthase-like"/>
    <property type="match status" value="1"/>
</dbReference>
<evidence type="ECO:0008006" key="4">
    <source>
        <dbReference type="Google" id="ProtNLM"/>
    </source>
</evidence>
<evidence type="ECO:0000256" key="1">
    <source>
        <dbReference type="ARBA" id="ARBA00001954"/>
    </source>
</evidence>
<comment type="caution">
    <text evidence="2">The sequence shown here is derived from an EMBL/GenBank/DDBJ whole genome shotgun (WGS) entry which is preliminary data.</text>
</comment>
<gene>
    <name evidence="2" type="ORF">JANAI62_27900</name>
</gene>
<dbReference type="PANTHER" id="PTHR20883:SF48">
    <property type="entry name" value="ECTOINE DIOXYGENASE"/>
    <property type="match status" value="1"/>
</dbReference>
<dbReference type="Pfam" id="PF05721">
    <property type="entry name" value="PhyH"/>
    <property type="match status" value="1"/>
</dbReference>